<evidence type="ECO:0000313" key="1">
    <source>
        <dbReference type="EMBL" id="GAG02380.1"/>
    </source>
</evidence>
<name>X0UA12_9ZZZZ</name>
<comment type="caution">
    <text evidence="1">The sequence shown here is derived from an EMBL/GenBank/DDBJ whole genome shotgun (WGS) entry which is preliminary data.</text>
</comment>
<gene>
    <name evidence="1" type="ORF">S01H1_39980</name>
</gene>
<accession>X0UA12</accession>
<reference evidence="1" key="1">
    <citation type="journal article" date="2014" name="Front. Microbiol.">
        <title>High frequency of phylogenetically diverse reductive dehalogenase-homologous genes in deep subseafloor sedimentary metagenomes.</title>
        <authorList>
            <person name="Kawai M."/>
            <person name="Futagami T."/>
            <person name="Toyoda A."/>
            <person name="Takaki Y."/>
            <person name="Nishi S."/>
            <person name="Hori S."/>
            <person name="Arai W."/>
            <person name="Tsubouchi T."/>
            <person name="Morono Y."/>
            <person name="Uchiyama I."/>
            <person name="Ito T."/>
            <person name="Fujiyama A."/>
            <person name="Inagaki F."/>
            <person name="Takami H."/>
        </authorList>
    </citation>
    <scope>NUCLEOTIDE SEQUENCE</scope>
    <source>
        <strain evidence="1">Expedition CK06-06</strain>
    </source>
</reference>
<dbReference type="EMBL" id="BARS01025284">
    <property type="protein sequence ID" value="GAG02380.1"/>
    <property type="molecule type" value="Genomic_DNA"/>
</dbReference>
<protein>
    <submittedName>
        <fullName evidence="1">Uncharacterized protein</fullName>
    </submittedName>
</protein>
<feature type="non-terminal residue" evidence="1">
    <location>
        <position position="1"/>
    </location>
</feature>
<feature type="non-terminal residue" evidence="1">
    <location>
        <position position="268"/>
    </location>
</feature>
<proteinExistence type="predicted"/>
<organism evidence="1">
    <name type="scientific">marine sediment metagenome</name>
    <dbReference type="NCBI Taxonomy" id="412755"/>
    <lineage>
        <taxon>unclassified sequences</taxon>
        <taxon>metagenomes</taxon>
        <taxon>ecological metagenomes</taxon>
    </lineage>
</organism>
<dbReference type="AlphaFoldDB" id="X0UA12"/>
<sequence>TFSNEFGEVVEATVQKAPDTGLQRHFVFDADAINGNAPLQNWQKFWLVVSAYGYNEIGVPKILESPLVSIEVVPQGVEGGILPSSNSGDLIAYFANADSLENADHTQGTSDGQLEIEVVDPINVTDSNYEITFEVDDSTGAIGWNVTSGSEVKVSGWDNQDAADAGNFPLVDGVIVRMMGPPEGINEVDRSVDPPGGERWVSGTDWGGSHLFGGLDIGANFFGSTVSLTDYVTVDVRFTSDSTSMSEATGWSRAYTYRRDLGYAAQAL</sequence>